<dbReference type="InterPro" id="IPR013776">
    <property type="entry name" value="A-amylase_thermo"/>
</dbReference>
<dbReference type="GO" id="GO:0004556">
    <property type="term" value="F:alpha-amylase activity"/>
    <property type="evidence" value="ECO:0007669"/>
    <property type="project" value="UniProtKB-EC"/>
</dbReference>
<feature type="binding site" evidence="8">
    <location>
        <position position="196"/>
    </location>
    <ligand>
        <name>Ca(2+)</name>
        <dbReference type="ChEBI" id="CHEBI:29108"/>
        <label>1</label>
    </ligand>
</feature>
<dbReference type="SUPFAM" id="SSF51445">
    <property type="entry name" value="(Trans)glycosidases"/>
    <property type="match status" value="1"/>
</dbReference>
<protein>
    <submittedName>
        <fullName evidence="11">Alpha-amylase</fullName>
        <ecNumber evidence="11">3.2.1.1</ecNumber>
    </submittedName>
</protein>
<dbReference type="Gene3D" id="2.40.30.140">
    <property type="match status" value="1"/>
</dbReference>
<dbReference type="Gene3D" id="3.20.20.80">
    <property type="entry name" value="Glycosidases"/>
    <property type="match status" value="1"/>
</dbReference>
<dbReference type="PRINTS" id="PR00110">
    <property type="entry name" value="ALPHAAMYLASE"/>
</dbReference>
<feature type="domain" description="Glycosyl hydrolase family 13 catalytic" evidence="10">
    <location>
        <begin position="5"/>
        <end position="391"/>
    </location>
</feature>
<evidence type="ECO:0000256" key="4">
    <source>
        <dbReference type="ARBA" id="ARBA00022801"/>
    </source>
</evidence>
<feature type="binding site" evidence="8">
    <location>
        <position position="104"/>
    </location>
    <ligand>
        <name>Ca(2+)</name>
        <dbReference type="ChEBI" id="CHEBI:29108"/>
        <label>1</label>
    </ligand>
</feature>
<dbReference type="Pfam" id="PF00128">
    <property type="entry name" value="Alpha-amylase"/>
    <property type="match status" value="1"/>
</dbReference>
<proteinExistence type="inferred from homology"/>
<dbReference type="GO" id="GO:0005509">
    <property type="term" value="F:calcium ion binding"/>
    <property type="evidence" value="ECO:0007669"/>
    <property type="project" value="InterPro"/>
</dbReference>
<feature type="binding site" evidence="8">
    <location>
        <position position="237"/>
    </location>
    <ligand>
        <name>Ca(2+)</name>
        <dbReference type="ChEBI" id="CHEBI:29108"/>
        <label>1</label>
    </ligand>
</feature>
<dbReference type="Gene3D" id="2.60.40.1180">
    <property type="entry name" value="Golgi alpha-mannosidase II"/>
    <property type="match status" value="1"/>
</dbReference>
<dbReference type="Proteomes" id="UP000548423">
    <property type="component" value="Unassembled WGS sequence"/>
</dbReference>
<keyword evidence="4 11" id="KW-0378">Hydrolase</keyword>
<reference evidence="12" key="1">
    <citation type="submission" date="2020-07" db="EMBL/GenBank/DDBJ databases">
        <authorList>
            <person name="Partida-Martinez L."/>
            <person name="Huntemann M."/>
            <person name="Clum A."/>
            <person name="Wang J."/>
            <person name="Palaniappan K."/>
            <person name="Ritter S."/>
            <person name="Chen I.-M."/>
            <person name="Stamatis D."/>
            <person name="Reddy T."/>
            <person name="O'Malley R."/>
            <person name="Daum C."/>
            <person name="Shapiro N."/>
            <person name="Ivanova N."/>
            <person name="Kyrpides N."/>
            <person name="Woyke T."/>
        </authorList>
    </citation>
    <scope>NUCLEOTIDE SEQUENCE [LARGE SCALE GENOMIC DNA]</scope>
    <source>
        <strain evidence="12">AT2.8</strain>
    </source>
</reference>
<evidence type="ECO:0000256" key="1">
    <source>
        <dbReference type="ARBA" id="ARBA00001913"/>
    </source>
</evidence>
<organism evidence="11 12">
    <name type="scientific">Neobacillus niacini</name>
    <dbReference type="NCBI Taxonomy" id="86668"/>
    <lineage>
        <taxon>Bacteria</taxon>
        <taxon>Bacillati</taxon>
        <taxon>Bacillota</taxon>
        <taxon>Bacilli</taxon>
        <taxon>Bacillales</taxon>
        <taxon>Bacillaceae</taxon>
        <taxon>Neobacillus</taxon>
    </lineage>
</organism>
<evidence type="ECO:0000313" key="12">
    <source>
        <dbReference type="Proteomes" id="UP000548423"/>
    </source>
</evidence>
<feature type="binding site" evidence="8">
    <location>
        <position position="204"/>
    </location>
    <ligand>
        <name>Ca(2+)</name>
        <dbReference type="ChEBI" id="CHEBI:29108"/>
        <label>2</label>
    </ligand>
</feature>
<sequence length="490" mass="56961">MKRNNTIMQFFEWHLEPDGNHWRRLKELVPQLKEKGITSIWIPPVTKAISPDNNGYAPYDLYDLGEFDQKGSIRTKYGTKQELIDAIAACKNSGINVYIDVVMNHKAGADETELINVIEVDQQDRTKEISDSFEIEAFTKFTFPERNGKYSSFEWEHEHFAGTDYDNKTEKEGIFKILGEDKDWSNHVDNEYGNYDYLMFADIDYERPEVKSEMIKWGKWLIDTLNCDGYRLDAIKHINYYFISEFVKEMRKQRGDDFYFVGEVWRTDLHACQKYLDYVDYQIDLFDVPLHYKLHQASSEGSDFDLTSIFEGTLVNSHPKNAVTFVDNHDTQPQESLESWVQDWFKPSAYALILLRRDGNPCLFYGDYYGIGGPEPAEGHKEILDRLLFARYEKAYGEQHDYFDHPNTIGWVRIGSKEFKHSGCAVVISNGEDGEKRMYVGERKAGETWVDLTNSRDDLITIGKDGYATFPVNSGCVSVWAYLPKEQDTF</sequence>
<dbReference type="InterPro" id="IPR013780">
    <property type="entry name" value="Glyco_hydro_b"/>
</dbReference>
<dbReference type="InterPro" id="IPR006046">
    <property type="entry name" value="Alpha_amylase"/>
</dbReference>
<dbReference type="PIRSF" id="PIRSF001021">
    <property type="entry name" value="Alph-amls_thrmst"/>
    <property type="match status" value="1"/>
</dbReference>
<accession>A0A852TPA6</accession>
<evidence type="ECO:0000256" key="9">
    <source>
        <dbReference type="RuleBase" id="RU003615"/>
    </source>
</evidence>
<evidence type="ECO:0000256" key="2">
    <source>
        <dbReference type="ARBA" id="ARBA00008061"/>
    </source>
</evidence>
<keyword evidence="3 8" id="KW-0479">Metal-binding</keyword>
<evidence type="ECO:0000313" key="11">
    <source>
        <dbReference type="EMBL" id="NYE09297.1"/>
    </source>
</evidence>
<dbReference type="SUPFAM" id="SSF51011">
    <property type="entry name" value="Glycosyl hydrolase domain"/>
    <property type="match status" value="1"/>
</dbReference>
<dbReference type="CDD" id="cd11318">
    <property type="entry name" value="AmyAc_bac_fung_AmyA"/>
    <property type="match status" value="1"/>
</dbReference>
<feature type="binding site" evidence="8">
    <location>
        <position position="202"/>
    </location>
    <ligand>
        <name>Ca(2+)</name>
        <dbReference type="ChEBI" id="CHEBI:29108"/>
        <label>1</label>
    </ligand>
</feature>
<feature type="active site" description="Nucleophile" evidence="7">
    <location>
        <position position="233"/>
    </location>
</feature>
<evidence type="ECO:0000256" key="6">
    <source>
        <dbReference type="ARBA" id="ARBA00023295"/>
    </source>
</evidence>
<dbReference type="InterPro" id="IPR017853">
    <property type="entry name" value="GH"/>
</dbReference>
<dbReference type="NCBIfam" id="NF006969">
    <property type="entry name" value="PRK09441.1-2"/>
    <property type="match status" value="1"/>
</dbReference>
<keyword evidence="5" id="KW-0119">Carbohydrate metabolism</keyword>
<dbReference type="EMBL" id="JACCBX010000020">
    <property type="protein sequence ID" value="NYE09297.1"/>
    <property type="molecule type" value="Genomic_DNA"/>
</dbReference>
<comment type="similarity">
    <text evidence="2 9">Belongs to the glycosyl hydrolase 13 family.</text>
</comment>
<reference evidence="12" key="2">
    <citation type="submission" date="2020-08" db="EMBL/GenBank/DDBJ databases">
        <title>The Agave Microbiome: Exploring the role of microbial communities in plant adaptations to desert environments.</title>
        <authorList>
            <person name="Partida-Martinez L.P."/>
        </authorList>
    </citation>
    <scope>NUCLEOTIDE SEQUENCE [LARGE SCALE GENOMIC DNA]</scope>
    <source>
        <strain evidence="12">AT2.8</strain>
    </source>
</reference>
<name>A0A852TPA6_9BACI</name>
<comment type="cofactor">
    <cofactor evidence="1">
        <name>Ca(2+)</name>
        <dbReference type="ChEBI" id="CHEBI:29108"/>
    </cofactor>
</comment>
<dbReference type="GO" id="GO:0005975">
    <property type="term" value="P:carbohydrate metabolic process"/>
    <property type="evidence" value="ECO:0007669"/>
    <property type="project" value="InterPro"/>
</dbReference>
<dbReference type="EC" id="3.2.1.1" evidence="11"/>
<keyword evidence="6 11" id="KW-0326">Glycosidase</keyword>
<keyword evidence="8" id="KW-0106">Calcium</keyword>
<dbReference type="AlphaFoldDB" id="A0A852TPA6"/>
<dbReference type="InterPro" id="IPR006047">
    <property type="entry name" value="GH13_cat_dom"/>
</dbReference>
<dbReference type="NCBIfam" id="NF006968">
    <property type="entry name" value="PRK09441.1-1"/>
    <property type="match status" value="1"/>
</dbReference>
<feature type="active site" description="Proton donor" evidence="7">
    <location>
        <position position="263"/>
    </location>
</feature>
<dbReference type="SMART" id="SM00642">
    <property type="entry name" value="Aamy"/>
    <property type="match status" value="1"/>
</dbReference>
<comment type="caution">
    <text evidence="11">The sequence shown here is derived from an EMBL/GenBank/DDBJ whole genome shotgun (WGS) entry which is preliminary data.</text>
</comment>
<evidence type="ECO:0000256" key="5">
    <source>
        <dbReference type="ARBA" id="ARBA00023277"/>
    </source>
</evidence>
<evidence type="ECO:0000256" key="7">
    <source>
        <dbReference type="PIRSR" id="PIRSR001021-1"/>
    </source>
</evidence>
<dbReference type="PANTHER" id="PTHR43447">
    <property type="entry name" value="ALPHA-AMYLASE"/>
    <property type="match status" value="1"/>
</dbReference>
<gene>
    <name evidence="11" type="ORF">F4694_006168</name>
</gene>
<evidence type="ECO:0000256" key="8">
    <source>
        <dbReference type="PIRSR" id="PIRSR001021-2"/>
    </source>
</evidence>
<evidence type="ECO:0000256" key="3">
    <source>
        <dbReference type="ARBA" id="ARBA00022723"/>
    </source>
</evidence>
<evidence type="ECO:0000259" key="10">
    <source>
        <dbReference type="SMART" id="SM00642"/>
    </source>
</evidence>